<accession>A0A6J5D0E5</accession>
<feature type="region of interest" description="Disordered" evidence="1">
    <location>
        <begin position="1"/>
        <end position="29"/>
    </location>
</feature>
<dbReference type="AlphaFoldDB" id="A0A6J5D0E5"/>
<evidence type="ECO:0000313" key="2">
    <source>
        <dbReference type="EMBL" id="CAB3746136.1"/>
    </source>
</evidence>
<dbReference type="Proteomes" id="UP000494363">
    <property type="component" value="Unassembled WGS sequence"/>
</dbReference>
<dbReference type="EMBL" id="CADIKH010000001">
    <property type="protein sequence ID" value="CAB3746136.1"/>
    <property type="molecule type" value="Genomic_DNA"/>
</dbReference>
<proteinExistence type="predicted"/>
<keyword evidence="3" id="KW-1185">Reference proteome</keyword>
<sequence>MKKRPLTLKQTTPKHVDVDPANAWHRYGT</sequence>
<evidence type="ECO:0000256" key="1">
    <source>
        <dbReference type="SAM" id="MobiDB-lite"/>
    </source>
</evidence>
<organism evidence="2 3">
    <name type="scientific">Paraburkholderia humisilvae</name>
    <dbReference type="NCBI Taxonomy" id="627669"/>
    <lineage>
        <taxon>Bacteria</taxon>
        <taxon>Pseudomonadati</taxon>
        <taxon>Pseudomonadota</taxon>
        <taxon>Betaproteobacteria</taxon>
        <taxon>Burkholderiales</taxon>
        <taxon>Burkholderiaceae</taxon>
        <taxon>Paraburkholderia</taxon>
    </lineage>
</organism>
<protein>
    <submittedName>
        <fullName evidence="2">Uncharacterized protein</fullName>
    </submittedName>
</protein>
<name>A0A6J5D0E5_9BURK</name>
<gene>
    <name evidence="2" type="ORF">LMG29542_00133</name>
</gene>
<reference evidence="2 3" key="1">
    <citation type="submission" date="2020-04" db="EMBL/GenBank/DDBJ databases">
        <authorList>
            <person name="De Canck E."/>
        </authorList>
    </citation>
    <scope>NUCLEOTIDE SEQUENCE [LARGE SCALE GENOMIC DNA]</scope>
    <source>
        <strain evidence="2 3">LMG 29542</strain>
    </source>
</reference>
<evidence type="ECO:0000313" key="3">
    <source>
        <dbReference type="Proteomes" id="UP000494363"/>
    </source>
</evidence>